<evidence type="ECO:0000313" key="8">
    <source>
        <dbReference type="EMBL" id="MEQ2185338.1"/>
    </source>
</evidence>
<feature type="region of interest" description="Disordered" evidence="6">
    <location>
        <begin position="303"/>
        <end position="345"/>
    </location>
</feature>
<evidence type="ECO:0000256" key="2">
    <source>
        <dbReference type="ARBA" id="ARBA00023125"/>
    </source>
</evidence>
<dbReference type="SMART" id="SM00425">
    <property type="entry name" value="TBOX"/>
    <property type="match status" value="1"/>
</dbReference>
<dbReference type="Gene3D" id="2.60.40.820">
    <property type="entry name" value="Transcription factor, T-box"/>
    <property type="match status" value="2"/>
</dbReference>
<dbReference type="PANTHER" id="PTHR11267:SF32">
    <property type="entry name" value="MAX GENE-ASSOCIATED PROTEIN"/>
    <property type="match status" value="1"/>
</dbReference>
<dbReference type="InterPro" id="IPR046360">
    <property type="entry name" value="T-box_DNA-bd"/>
</dbReference>
<proteinExistence type="predicted"/>
<comment type="subcellular location">
    <subcellularLocation>
        <location evidence="5">Nucleus</location>
    </subcellularLocation>
</comment>
<evidence type="ECO:0000256" key="4">
    <source>
        <dbReference type="ARBA" id="ARBA00023242"/>
    </source>
</evidence>
<keyword evidence="9" id="KW-1185">Reference proteome</keyword>
<dbReference type="SUPFAM" id="SSF49417">
    <property type="entry name" value="p53-like transcription factors"/>
    <property type="match status" value="1"/>
</dbReference>
<evidence type="ECO:0000256" key="6">
    <source>
        <dbReference type="SAM" id="MobiDB-lite"/>
    </source>
</evidence>
<evidence type="ECO:0000256" key="3">
    <source>
        <dbReference type="ARBA" id="ARBA00023163"/>
    </source>
</evidence>
<accession>A0ABV0PPM6</accession>
<dbReference type="PANTHER" id="PTHR11267">
    <property type="entry name" value="T-BOX PROTEIN-RELATED"/>
    <property type="match status" value="1"/>
</dbReference>
<gene>
    <name evidence="8" type="ORF">GOODEAATRI_017216</name>
</gene>
<dbReference type="PROSITE" id="PS50252">
    <property type="entry name" value="TBOX_3"/>
    <property type="match status" value="1"/>
</dbReference>
<evidence type="ECO:0000256" key="5">
    <source>
        <dbReference type="PROSITE-ProRule" id="PRU00201"/>
    </source>
</evidence>
<feature type="compositionally biased region" description="Polar residues" evidence="6">
    <location>
        <begin position="327"/>
        <end position="337"/>
    </location>
</feature>
<organism evidence="8 9">
    <name type="scientific">Goodea atripinnis</name>
    <dbReference type="NCBI Taxonomy" id="208336"/>
    <lineage>
        <taxon>Eukaryota</taxon>
        <taxon>Metazoa</taxon>
        <taxon>Chordata</taxon>
        <taxon>Craniata</taxon>
        <taxon>Vertebrata</taxon>
        <taxon>Euteleostomi</taxon>
        <taxon>Actinopterygii</taxon>
        <taxon>Neopterygii</taxon>
        <taxon>Teleostei</taxon>
        <taxon>Neoteleostei</taxon>
        <taxon>Acanthomorphata</taxon>
        <taxon>Ovalentaria</taxon>
        <taxon>Atherinomorphae</taxon>
        <taxon>Cyprinodontiformes</taxon>
        <taxon>Goodeidae</taxon>
        <taxon>Goodea</taxon>
    </lineage>
</organism>
<protein>
    <recommendedName>
        <fullName evidence="7">T-box domain-containing protein</fullName>
    </recommendedName>
</protein>
<dbReference type="InterPro" id="IPR001699">
    <property type="entry name" value="TF_T-box"/>
</dbReference>
<keyword evidence="1" id="KW-0805">Transcription regulation</keyword>
<dbReference type="Pfam" id="PF00907">
    <property type="entry name" value="T-box"/>
    <property type="match status" value="1"/>
</dbReference>
<dbReference type="Proteomes" id="UP001476798">
    <property type="component" value="Unassembled WGS sequence"/>
</dbReference>
<reference evidence="8 9" key="1">
    <citation type="submission" date="2021-06" db="EMBL/GenBank/DDBJ databases">
        <authorList>
            <person name="Palmer J.M."/>
        </authorList>
    </citation>
    <scope>NUCLEOTIDE SEQUENCE [LARGE SCALE GENOMIC DNA]</scope>
    <source>
        <strain evidence="8 9">GA_2019</strain>
        <tissue evidence="8">Muscle</tissue>
    </source>
</reference>
<evidence type="ECO:0000259" key="7">
    <source>
        <dbReference type="PROSITE" id="PS50252"/>
    </source>
</evidence>
<dbReference type="InterPro" id="IPR036960">
    <property type="entry name" value="T-box_sf"/>
</dbReference>
<comment type="caution">
    <text evidence="8">The sequence shown here is derived from an EMBL/GenBank/DDBJ whole genome shotgun (WGS) entry which is preliminary data.</text>
</comment>
<name>A0ABV0PPM6_9TELE</name>
<keyword evidence="3" id="KW-0804">Transcription</keyword>
<feature type="domain" description="T-box" evidence="7">
    <location>
        <begin position="104"/>
        <end position="263"/>
    </location>
</feature>
<evidence type="ECO:0000313" key="9">
    <source>
        <dbReference type="Proteomes" id="UP001476798"/>
    </source>
</evidence>
<dbReference type="EMBL" id="JAHRIO010081347">
    <property type="protein sequence ID" value="MEQ2185338.1"/>
    <property type="molecule type" value="Genomic_DNA"/>
</dbReference>
<dbReference type="PRINTS" id="PR00937">
    <property type="entry name" value="TBOX"/>
</dbReference>
<keyword evidence="2 5" id="KW-0238">DNA-binding</keyword>
<comment type="caution">
    <text evidence="5">Lacks conserved residue(s) required for the propagation of feature annotation.</text>
</comment>
<sequence>MASTKTRQGMVVLKEGASAPAAAPTADQSPACLVGLRTGMTQKSGTVQGLCMSSGEAQISGKHKIYPAMEAIMKTGERKHPTSLNSPSDTPSPDCVCKDVKVTLDNNSMWNEFFKCRTEMLLTKQGSRMFPYCRFRISGLQLSRKYSLIMDVEPLDNNQYKWTDSPATGQHWMQSPVSFYRLKLTNNISDQEGNIILHPMHCYLPQLHLVPADRAVEDLKVSGPNVLTFTFPQTEFMTVTTYQNPQFTQLKVNYNPFVKKLKEDRVNSYGLKLKGILGKELNSSEDKRNTERHPVKKSLKVLLANHKPRHSKASDLKLPATKEPQEKSMTSDTQSAANVLRESPR</sequence>
<evidence type="ECO:0000256" key="1">
    <source>
        <dbReference type="ARBA" id="ARBA00023015"/>
    </source>
</evidence>
<dbReference type="InterPro" id="IPR008967">
    <property type="entry name" value="p53-like_TF_DNA-bd_sf"/>
</dbReference>
<keyword evidence="4 5" id="KW-0539">Nucleus</keyword>